<feature type="compositionally biased region" description="Low complexity" evidence="1">
    <location>
        <begin position="416"/>
        <end position="429"/>
    </location>
</feature>
<protein>
    <submittedName>
        <fullName evidence="2">Uncharacterized protein</fullName>
    </submittedName>
</protein>
<feature type="region of interest" description="Disordered" evidence="1">
    <location>
        <begin position="311"/>
        <end position="337"/>
    </location>
</feature>
<comment type="caution">
    <text evidence="2">The sequence shown here is derived from an EMBL/GenBank/DDBJ whole genome shotgun (WGS) entry which is preliminary data.</text>
</comment>
<dbReference type="AlphaFoldDB" id="A0AAE0CF14"/>
<evidence type="ECO:0000256" key="1">
    <source>
        <dbReference type="SAM" id="MobiDB-lite"/>
    </source>
</evidence>
<feature type="compositionally biased region" description="Basic and acidic residues" evidence="1">
    <location>
        <begin position="535"/>
        <end position="544"/>
    </location>
</feature>
<evidence type="ECO:0000313" key="2">
    <source>
        <dbReference type="EMBL" id="KAK3252672.1"/>
    </source>
</evidence>
<feature type="region of interest" description="Disordered" evidence="1">
    <location>
        <begin position="1"/>
        <end position="39"/>
    </location>
</feature>
<feature type="region of interest" description="Disordered" evidence="1">
    <location>
        <begin position="409"/>
        <end position="544"/>
    </location>
</feature>
<feature type="compositionally biased region" description="Acidic residues" evidence="1">
    <location>
        <begin position="458"/>
        <end position="469"/>
    </location>
</feature>
<keyword evidence="3" id="KW-1185">Reference proteome</keyword>
<feature type="compositionally biased region" description="Low complexity" evidence="1">
    <location>
        <begin position="1"/>
        <end position="29"/>
    </location>
</feature>
<dbReference type="EMBL" id="LGRX02025279">
    <property type="protein sequence ID" value="KAK3252672.1"/>
    <property type="molecule type" value="Genomic_DNA"/>
</dbReference>
<sequence>MSQARQSGLAAALRAARSGNTPSTPTPSSHGAASRTTTPFLPRKVVRTSSLRSQVPYLRDSPSAFQYFNDPDVLLSTPVEEGREEEYAEHLAYASNYSADLLRFLRASGFKDTVGYTFDNAGAEADFNILLSGLRHVLFPINYKEVAKLLDVEHDYDAYHVTVNELLFAILPSVLRGNALSLYHEVSITNPGDGRFALHRIRYEVEGVPDPDTDRFWLKLRSTVIDETTDPAPQLAVIRALGDKHMKINAYPDSKRMQDLWHVLADSAEASPHTAPMYLVVLRELRAGAAFSFASLCLRIRTAWRDEAKHAVLSDRPPPPPTEPSPKGGGYTRQKHPDARAFGFSEPRSAAPVKGAWVADAPNALFRRWSGTGFPCMTCFRMWGLTDAHPGTKGVCPYACAESFAPGRAPPTAMKASARPAPPGSIAAPAAPPAAPAKAAGGEPSSAAAMHIRLPDDPQSDTVEEPEEPTLDHDANPYSSDPAEDVSPPASPDGAALNAAAFIDGSDDEQWPAFAPPKYWTPKLQGSGGATDLHSTIDNKSPEP</sequence>
<evidence type="ECO:0000313" key="3">
    <source>
        <dbReference type="Proteomes" id="UP001190700"/>
    </source>
</evidence>
<name>A0AAE0CF14_9CHLO</name>
<proteinExistence type="predicted"/>
<reference evidence="2 3" key="1">
    <citation type="journal article" date="2015" name="Genome Biol. Evol.">
        <title>Comparative Genomics of a Bacterivorous Green Alga Reveals Evolutionary Causalities and Consequences of Phago-Mixotrophic Mode of Nutrition.</title>
        <authorList>
            <person name="Burns J.A."/>
            <person name="Paasch A."/>
            <person name="Narechania A."/>
            <person name="Kim E."/>
        </authorList>
    </citation>
    <scope>NUCLEOTIDE SEQUENCE [LARGE SCALE GENOMIC DNA]</scope>
    <source>
        <strain evidence="2 3">PLY_AMNH</strain>
    </source>
</reference>
<feature type="compositionally biased region" description="Low complexity" evidence="1">
    <location>
        <begin position="436"/>
        <end position="449"/>
    </location>
</feature>
<dbReference type="Proteomes" id="UP001190700">
    <property type="component" value="Unassembled WGS sequence"/>
</dbReference>
<gene>
    <name evidence="2" type="ORF">CYMTET_38053</name>
</gene>
<organism evidence="2 3">
    <name type="scientific">Cymbomonas tetramitiformis</name>
    <dbReference type="NCBI Taxonomy" id="36881"/>
    <lineage>
        <taxon>Eukaryota</taxon>
        <taxon>Viridiplantae</taxon>
        <taxon>Chlorophyta</taxon>
        <taxon>Pyramimonadophyceae</taxon>
        <taxon>Pyramimonadales</taxon>
        <taxon>Pyramimonadaceae</taxon>
        <taxon>Cymbomonas</taxon>
    </lineage>
</organism>
<accession>A0AAE0CF14</accession>